<name>A0ABW0CQG6_STRCD</name>
<gene>
    <name evidence="1" type="ORF">ACFPQ9_26180</name>
</gene>
<evidence type="ECO:0000313" key="1">
    <source>
        <dbReference type="EMBL" id="MFC5217332.1"/>
    </source>
</evidence>
<protein>
    <submittedName>
        <fullName evidence="1">Uncharacterized protein</fullName>
    </submittedName>
</protein>
<comment type="caution">
    <text evidence="1">The sequence shown here is derived from an EMBL/GenBank/DDBJ whole genome shotgun (WGS) entry which is preliminary data.</text>
</comment>
<reference evidence="2" key="1">
    <citation type="journal article" date="2019" name="Int. J. Syst. Evol. Microbiol.">
        <title>The Global Catalogue of Microorganisms (GCM) 10K type strain sequencing project: providing services to taxonomists for standard genome sequencing and annotation.</title>
        <authorList>
            <consortium name="The Broad Institute Genomics Platform"/>
            <consortium name="The Broad Institute Genome Sequencing Center for Infectious Disease"/>
            <person name="Wu L."/>
            <person name="Ma J."/>
        </authorList>
    </citation>
    <scope>NUCLEOTIDE SEQUENCE [LARGE SCALE GENOMIC DNA]</scope>
    <source>
        <strain evidence="2">KCTC 42586</strain>
    </source>
</reference>
<sequence length="156" mass="16681">MATSAVPNAITELLAILRARAELQKGVHILDGPPAEDISRDDVIAVGWSAEGDQAVEIAQTFNSAGARTRDEDFAIHGVIDVWTGDREMTVVRARAFELFGVIEDAIRASGANPTAPTLNGSVLWAHLTNGVLRQFFTDQGARAALGFTVTCHARI</sequence>
<dbReference type="Proteomes" id="UP001596263">
    <property type="component" value="Unassembled WGS sequence"/>
</dbReference>
<dbReference type="RefSeq" id="WP_380857965.1">
    <property type="nucleotide sequence ID" value="NZ_JBHSKM010000019.1"/>
</dbReference>
<accession>A0ABW0CQG6</accession>
<proteinExistence type="predicted"/>
<evidence type="ECO:0000313" key="2">
    <source>
        <dbReference type="Proteomes" id="UP001596263"/>
    </source>
</evidence>
<dbReference type="EMBL" id="JBHSKM010000019">
    <property type="protein sequence ID" value="MFC5217332.1"/>
    <property type="molecule type" value="Genomic_DNA"/>
</dbReference>
<organism evidence="1 2">
    <name type="scientific">Streptomyces coerulescens</name>
    <dbReference type="NCBI Taxonomy" id="29304"/>
    <lineage>
        <taxon>Bacteria</taxon>
        <taxon>Bacillati</taxon>
        <taxon>Actinomycetota</taxon>
        <taxon>Actinomycetes</taxon>
        <taxon>Kitasatosporales</taxon>
        <taxon>Streptomycetaceae</taxon>
        <taxon>Streptomyces</taxon>
    </lineage>
</organism>
<keyword evidence="2" id="KW-1185">Reference proteome</keyword>